<evidence type="ECO:0000256" key="2">
    <source>
        <dbReference type="ARBA" id="ARBA00012720"/>
    </source>
</evidence>
<comment type="caution">
    <text evidence="11">The sequence shown here is derived from an EMBL/GenBank/DDBJ whole genome shotgun (WGS) entry which is preliminary data.</text>
</comment>
<evidence type="ECO:0000256" key="4">
    <source>
        <dbReference type="ARBA" id="ARBA00022801"/>
    </source>
</evidence>
<dbReference type="SMART" id="SM00898">
    <property type="entry name" value="Fapy_DNA_glyco"/>
    <property type="match status" value="1"/>
</dbReference>
<evidence type="ECO:0000256" key="8">
    <source>
        <dbReference type="ARBA" id="ARBA00023268"/>
    </source>
</evidence>
<keyword evidence="3" id="KW-0227">DNA damage</keyword>
<sequence length="258" mass="26985">MPEGHIVHRLARELAADLGGRRLSAASPQGRFAAEAERVDGTVLRRTEAYGKHLFVELSSGDRIHVHLGRLGKWLRSAEAGRALPQVRLRLASGGVAWDLIAPARCELVDAAAVAAVVDTLGPDPLRADADADAAVAALAAAPGAIGAALLDQSVVSGAGNVFRSEVLHAVGIAPNRPSRALSAAEARAIWTTLHGMMARAVEDGRIITVDAADRAAVPEDEARKVYKQTRCRDCGAPVVTGTVGGRTAYHCPREQPG</sequence>
<dbReference type="PANTHER" id="PTHR42697:SF1">
    <property type="entry name" value="ENDONUCLEASE 8"/>
    <property type="match status" value="1"/>
</dbReference>
<keyword evidence="8" id="KW-0511">Multifunctional enzyme</keyword>
<accession>A0A2T0PXZ4</accession>
<dbReference type="PANTHER" id="PTHR42697">
    <property type="entry name" value="ENDONUCLEASE 8"/>
    <property type="match status" value="1"/>
</dbReference>
<evidence type="ECO:0000256" key="7">
    <source>
        <dbReference type="ARBA" id="ARBA00023239"/>
    </source>
</evidence>
<dbReference type="Pfam" id="PF01149">
    <property type="entry name" value="Fapy_DNA_glyco"/>
    <property type="match status" value="1"/>
</dbReference>
<feature type="domain" description="Formamidopyrimidine-DNA glycosylase catalytic" evidence="10">
    <location>
        <begin position="2"/>
        <end position="93"/>
    </location>
</feature>
<keyword evidence="12" id="KW-1185">Reference proteome</keyword>
<evidence type="ECO:0000256" key="3">
    <source>
        <dbReference type="ARBA" id="ARBA00022763"/>
    </source>
</evidence>
<evidence type="ECO:0000259" key="10">
    <source>
        <dbReference type="PROSITE" id="PS51068"/>
    </source>
</evidence>
<dbReference type="SMART" id="SM01232">
    <property type="entry name" value="H2TH"/>
    <property type="match status" value="1"/>
</dbReference>
<dbReference type="Gene3D" id="3.20.190.10">
    <property type="entry name" value="MutM-like, N-terminal"/>
    <property type="match status" value="1"/>
</dbReference>
<dbReference type="InterPro" id="IPR015886">
    <property type="entry name" value="H2TH_FPG"/>
</dbReference>
<evidence type="ECO:0000256" key="9">
    <source>
        <dbReference type="ARBA" id="ARBA00023295"/>
    </source>
</evidence>
<evidence type="ECO:0000313" key="12">
    <source>
        <dbReference type="Proteomes" id="UP000237846"/>
    </source>
</evidence>
<dbReference type="GO" id="GO:0008270">
    <property type="term" value="F:zinc ion binding"/>
    <property type="evidence" value="ECO:0007669"/>
    <property type="project" value="InterPro"/>
</dbReference>
<dbReference type="PROSITE" id="PS51068">
    <property type="entry name" value="FPG_CAT"/>
    <property type="match status" value="1"/>
</dbReference>
<keyword evidence="5" id="KW-0238">DNA-binding</keyword>
<dbReference type="OrthoDB" id="9800855at2"/>
<keyword evidence="11" id="KW-0255">Endonuclease</keyword>
<evidence type="ECO:0000256" key="5">
    <source>
        <dbReference type="ARBA" id="ARBA00023125"/>
    </source>
</evidence>
<organism evidence="11 12">
    <name type="scientific">Allonocardiopsis opalescens</name>
    <dbReference type="NCBI Taxonomy" id="1144618"/>
    <lineage>
        <taxon>Bacteria</taxon>
        <taxon>Bacillati</taxon>
        <taxon>Actinomycetota</taxon>
        <taxon>Actinomycetes</taxon>
        <taxon>Streptosporangiales</taxon>
        <taxon>Allonocardiopsis</taxon>
    </lineage>
</organism>
<comment type="similarity">
    <text evidence="1">Belongs to the FPG family.</text>
</comment>
<dbReference type="Gene3D" id="1.10.8.50">
    <property type="match status" value="1"/>
</dbReference>
<dbReference type="GO" id="GO:0140078">
    <property type="term" value="F:class I DNA-(apurinic or apyrimidinic site) endonuclease activity"/>
    <property type="evidence" value="ECO:0007669"/>
    <property type="project" value="UniProtKB-EC"/>
</dbReference>
<protein>
    <recommendedName>
        <fullName evidence="2">DNA-(apurinic or apyrimidinic site) lyase</fullName>
        <ecNumber evidence="2">4.2.99.18</ecNumber>
    </recommendedName>
</protein>
<keyword evidence="9" id="KW-0326">Glycosidase</keyword>
<dbReference type="Pfam" id="PF06831">
    <property type="entry name" value="H2TH"/>
    <property type="match status" value="1"/>
</dbReference>
<dbReference type="RefSeq" id="WP_106251192.1">
    <property type="nucleotide sequence ID" value="NZ_PVZC01000008.1"/>
</dbReference>
<dbReference type="SUPFAM" id="SSF81624">
    <property type="entry name" value="N-terminal domain of MutM-like DNA repair proteins"/>
    <property type="match status" value="1"/>
</dbReference>
<gene>
    <name evidence="11" type="ORF">CLV72_108335</name>
</gene>
<dbReference type="Proteomes" id="UP000237846">
    <property type="component" value="Unassembled WGS sequence"/>
</dbReference>
<dbReference type="EMBL" id="PVZC01000008">
    <property type="protein sequence ID" value="PRX96328.1"/>
    <property type="molecule type" value="Genomic_DNA"/>
</dbReference>
<name>A0A2T0PXZ4_9ACTN</name>
<dbReference type="InterPro" id="IPR035937">
    <property type="entry name" value="FPG_N"/>
</dbReference>
<dbReference type="GO" id="GO:0003684">
    <property type="term" value="F:damaged DNA binding"/>
    <property type="evidence" value="ECO:0007669"/>
    <property type="project" value="InterPro"/>
</dbReference>
<keyword evidence="4" id="KW-0378">Hydrolase</keyword>
<dbReference type="CDD" id="cd08970">
    <property type="entry name" value="AcNei1_N"/>
    <property type="match status" value="1"/>
</dbReference>
<reference evidence="11 12" key="1">
    <citation type="submission" date="2018-03" db="EMBL/GenBank/DDBJ databases">
        <title>Genomic Encyclopedia of Archaeal and Bacterial Type Strains, Phase II (KMG-II): from individual species to whole genera.</title>
        <authorList>
            <person name="Goeker M."/>
        </authorList>
    </citation>
    <scope>NUCLEOTIDE SEQUENCE [LARGE SCALE GENOMIC DNA]</scope>
    <source>
        <strain evidence="11 12">DSM 45601</strain>
    </source>
</reference>
<dbReference type="InterPro" id="IPR010979">
    <property type="entry name" value="Ribosomal_uS13-like_H2TH"/>
</dbReference>
<dbReference type="EC" id="4.2.99.18" evidence="2"/>
<evidence type="ECO:0000256" key="6">
    <source>
        <dbReference type="ARBA" id="ARBA00023204"/>
    </source>
</evidence>
<dbReference type="InterPro" id="IPR012319">
    <property type="entry name" value="FPG_cat"/>
</dbReference>
<dbReference type="GO" id="GO:0006284">
    <property type="term" value="P:base-excision repair"/>
    <property type="evidence" value="ECO:0007669"/>
    <property type="project" value="InterPro"/>
</dbReference>
<keyword evidence="6" id="KW-0234">DNA repair</keyword>
<proteinExistence type="inferred from homology"/>
<dbReference type="GO" id="GO:0000703">
    <property type="term" value="F:oxidized pyrimidine nucleobase lesion DNA N-glycosylase activity"/>
    <property type="evidence" value="ECO:0007669"/>
    <property type="project" value="TreeGrafter"/>
</dbReference>
<dbReference type="SUPFAM" id="SSF46946">
    <property type="entry name" value="S13-like H2TH domain"/>
    <property type="match status" value="1"/>
</dbReference>
<dbReference type="SUPFAM" id="SSF57716">
    <property type="entry name" value="Glucocorticoid receptor-like (DNA-binding domain)"/>
    <property type="match status" value="1"/>
</dbReference>
<dbReference type="AlphaFoldDB" id="A0A2T0PXZ4"/>
<keyword evidence="11" id="KW-0540">Nuclease</keyword>
<evidence type="ECO:0000256" key="1">
    <source>
        <dbReference type="ARBA" id="ARBA00009409"/>
    </source>
</evidence>
<keyword evidence="7" id="KW-0456">Lyase</keyword>
<evidence type="ECO:0000313" key="11">
    <source>
        <dbReference type="EMBL" id="PRX96328.1"/>
    </source>
</evidence>